<gene>
    <name evidence="1" type="ORF">HNQ94_002387</name>
</gene>
<reference evidence="1 2" key="1">
    <citation type="submission" date="2020-08" db="EMBL/GenBank/DDBJ databases">
        <title>Genomic Encyclopedia of Type Strains, Phase IV (KMG-IV): sequencing the most valuable type-strain genomes for metagenomic binning, comparative biology and taxonomic classification.</title>
        <authorList>
            <person name="Goeker M."/>
        </authorList>
    </citation>
    <scope>NUCLEOTIDE SEQUENCE [LARGE SCALE GENOMIC DNA]</scope>
    <source>
        <strain evidence="1 2">DSM 19612</strain>
    </source>
</reference>
<keyword evidence="2" id="KW-1185">Reference proteome</keyword>
<accession>A0A841Q6A2</accession>
<dbReference type="EMBL" id="JACHGH010000006">
    <property type="protein sequence ID" value="MBB6453936.1"/>
    <property type="molecule type" value="Genomic_DNA"/>
</dbReference>
<sequence length="148" mass="17294">MLTVVQARDTNLATLESFFGEQWPNQKGKQDLFQYGRFIEWDNDKKGFFALVPCGNSEAQLRTLYFKEEMNPAMIMLAIDWVKKEAERERFKRIVVLSHNSSTDTLFKSWGFEKLDDSYSPINVGKRNDEAKWWGLHIHLSTPVDKPC</sequence>
<organism evidence="1 2">
    <name type="scientific">Salirhabdus euzebyi</name>
    <dbReference type="NCBI Taxonomy" id="394506"/>
    <lineage>
        <taxon>Bacteria</taxon>
        <taxon>Bacillati</taxon>
        <taxon>Bacillota</taxon>
        <taxon>Bacilli</taxon>
        <taxon>Bacillales</taxon>
        <taxon>Bacillaceae</taxon>
        <taxon>Salirhabdus</taxon>
    </lineage>
</organism>
<dbReference type="RefSeq" id="WP_174496528.1">
    <property type="nucleotide sequence ID" value="NZ_CADDWK010000008.1"/>
</dbReference>
<proteinExistence type="predicted"/>
<dbReference type="Proteomes" id="UP000581688">
    <property type="component" value="Unassembled WGS sequence"/>
</dbReference>
<comment type="caution">
    <text evidence="1">The sequence shown here is derived from an EMBL/GenBank/DDBJ whole genome shotgun (WGS) entry which is preliminary data.</text>
</comment>
<protein>
    <recommendedName>
        <fullName evidence="3">N-acetyltransferase domain-containing protein</fullName>
    </recommendedName>
</protein>
<evidence type="ECO:0008006" key="3">
    <source>
        <dbReference type="Google" id="ProtNLM"/>
    </source>
</evidence>
<evidence type="ECO:0000313" key="2">
    <source>
        <dbReference type="Proteomes" id="UP000581688"/>
    </source>
</evidence>
<name>A0A841Q6A2_9BACI</name>
<evidence type="ECO:0000313" key="1">
    <source>
        <dbReference type="EMBL" id="MBB6453936.1"/>
    </source>
</evidence>
<dbReference type="AlphaFoldDB" id="A0A841Q6A2"/>